<keyword evidence="1" id="KW-1133">Transmembrane helix</keyword>
<keyword evidence="1" id="KW-0472">Membrane</keyword>
<accession>A0A3N4K2S0</accession>
<proteinExistence type="predicted"/>
<evidence type="ECO:0000313" key="2">
    <source>
        <dbReference type="EMBL" id="RPB00205.1"/>
    </source>
</evidence>
<keyword evidence="3" id="KW-1185">Reference proteome</keyword>
<keyword evidence="1" id="KW-0812">Transmembrane</keyword>
<dbReference type="AlphaFoldDB" id="A0A3N4K2S0"/>
<dbReference type="EMBL" id="ML120382">
    <property type="protein sequence ID" value="RPB00205.1"/>
    <property type="molecule type" value="Genomic_DNA"/>
</dbReference>
<feature type="transmembrane region" description="Helical" evidence="1">
    <location>
        <begin position="22"/>
        <end position="43"/>
    </location>
</feature>
<gene>
    <name evidence="2" type="ORF">L873DRAFT_836736</name>
</gene>
<protein>
    <submittedName>
        <fullName evidence="2">Uncharacterized protein</fullName>
    </submittedName>
</protein>
<dbReference type="Proteomes" id="UP000276215">
    <property type="component" value="Unassembled WGS sequence"/>
</dbReference>
<reference evidence="2 3" key="1">
    <citation type="journal article" date="2018" name="Nat. Ecol. Evol.">
        <title>Pezizomycetes genomes reveal the molecular basis of ectomycorrhizal truffle lifestyle.</title>
        <authorList>
            <person name="Murat C."/>
            <person name="Payen T."/>
            <person name="Noel B."/>
            <person name="Kuo A."/>
            <person name="Morin E."/>
            <person name="Chen J."/>
            <person name="Kohler A."/>
            <person name="Krizsan K."/>
            <person name="Balestrini R."/>
            <person name="Da Silva C."/>
            <person name="Montanini B."/>
            <person name="Hainaut M."/>
            <person name="Levati E."/>
            <person name="Barry K.W."/>
            <person name="Belfiori B."/>
            <person name="Cichocki N."/>
            <person name="Clum A."/>
            <person name="Dockter R.B."/>
            <person name="Fauchery L."/>
            <person name="Guy J."/>
            <person name="Iotti M."/>
            <person name="Le Tacon F."/>
            <person name="Lindquist E.A."/>
            <person name="Lipzen A."/>
            <person name="Malagnac F."/>
            <person name="Mello A."/>
            <person name="Molinier V."/>
            <person name="Miyauchi S."/>
            <person name="Poulain J."/>
            <person name="Riccioni C."/>
            <person name="Rubini A."/>
            <person name="Sitrit Y."/>
            <person name="Splivallo R."/>
            <person name="Traeger S."/>
            <person name="Wang M."/>
            <person name="Zifcakova L."/>
            <person name="Wipf D."/>
            <person name="Zambonelli A."/>
            <person name="Paolocci F."/>
            <person name="Nowrousian M."/>
            <person name="Ottonello S."/>
            <person name="Baldrian P."/>
            <person name="Spatafora J.W."/>
            <person name="Henrissat B."/>
            <person name="Nagy L.G."/>
            <person name="Aury J.M."/>
            <person name="Wincker P."/>
            <person name="Grigoriev I.V."/>
            <person name="Bonfante P."/>
            <person name="Martin F.M."/>
        </authorList>
    </citation>
    <scope>NUCLEOTIDE SEQUENCE [LARGE SCALE GENOMIC DNA]</scope>
    <source>
        <strain evidence="2 3">120613-1</strain>
    </source>
</reference>
<evidence type="ECO:0000256" key="1">
    <source>
        <dbReference type="SAM" id="Phobius"/>
    </source>
</evidence>
<sequence length="72" mass="8563">MLLCIFEYTFSLHCTFSTFEAHFHYCPCFACLYCLFGGIFMYIKFKKGFYHRGEIIIRQGKSLELKPRGDDE</sequence>
<organism evidence="2 3">
    <name type="scientific">Choiromyces venosus 120613-1</name>
    <dbReference type="NCBI Taxonomy" id="1336337"/>
    <lineage>
        <taxon>Eukaryota</taxon>
        <taxon>Fungi</taxon>
        <taxon>Dikarya</taxon>
        <taxon>Ascomycota</taxon>
        <taxon>Pezizomycotina</taxon>
        <taxon>Pezizomycetes</taxon>
        <taxon>Pezizales</taxon>
        <taxon>Tuberaceae</taxon>
        <taxon>Choiromyces</taxon>
    </lineage>
</organism>
<evidence type="ECO:0000313" key="3">
    <source>
        <dbReference type="Proteomes" id="UP000276215"/>
    </source>
</evidence>
<name>A0A3N4K2S0_9PEZI</name>